<keyword evidence="3" id="KW-1185">Reference proteome</keyword>
<evidence type="ECO:0000313" key="3">
    <source>
        <dbReference type="Proteomes" id="UP001204142"/>
    </source>
</evidence>
<dbReference type="Proteomes" id="UP001204142">
    <property type="component" value="Unassembled WGS sequence"/>
</dbReference>
<dbReference type="EMBL" id="JANIGO010000001">
    <property type="protein sequence ID" value="MCQ8894951.1"/>
    <property type="molecule type" value="Genomic_DNA"/>
</dbReference>
<dbReference type="RefSeq" id="WP_256762601.1">
    <property type="nucleotide sequence ID" value="NZ_JANIGO010000001.1"/>
</dbReference>
<name>A0ABT1WD31_9BURK</name>
<dbReference type="Gene3D" id="2.60.40.10">
    <property type="entry name" value="Immunoglobulins"/>
    <property type="match status" value="1"/>
</dbReference>
<comment type="caution">
    <text evidence="2">The sequence shown here is derived from an EMBL/GenBank/DDBJ whole genome shotgun (WGS) entry which is preliminary data.</text>
</comment>
<feature type="chain" id="PRO_5045720674" evidence="1">
    <location>
        <begin position="27"/>
        <end position="272"/>
    </location>
</feature>
<dbReference type="PANTHER" id="PTHR36057:SF1">
    <property type="entry name" value="LIPOPROTEIN LIPID ATTACHMENT SITE-LIKE PROTEIN, PUTATIVE (DUF1223)-RELATED"/>
    <property type="match status" value="1"/>
</dbReference>
<dbReference type="SUPFAM" id="SSF52833">
    <property type="entry name" value="Thioredoxin-like"/>
    <property type="match status" value="1"/>
</dbReference>
<dbReference type="InterPro" id="IPR010634">
    <property type="entry name" value="DUF1223"/>
</dbReference>
<dbReference type="InterPro" id="IPR013783">
    <property type="entry name" value="Ig-like_fold"/>
</dbReference>
<gene>
    <name evidence="2" type="ORF">NQT62_00675</name>
</gene>
<feature type="signal peptide" evidence="1">
    <location>
        <begin position="1"/>
        <end position="26"/>
    </location>
</feature>
<dbReference type="InterPro" id="IPR036249">
    <property type="entry name" value="Thioredoxin-like_sf"/>
</dbReference>
<organism evidence="2 3">
    <name type="scientific">Limnobacter humi</name>
    <dbReference type="NCBI Taxonomy" id="1778671"/>
    <lineage>
        <taxon>Bacteria</taxon>
        <taxon>Pseudomonadati</taxon>
        <taxon>Pseudomonadota</taxon>
        <taxon>Betaproteobacteria</taxon>
        <taxon>Burkholderiales</taxon>
        <taxon>Burkholderiaceae</taxon>
        <taxon>Limnobacter</taxon>
    </lineage>
</organism>
<sequence length="272" mass="29546">MKTVQKMWMNTAILSATLTAALPAMAAEQRCTWASPAHKVVLVELFTSEGCSSCPPADRWLSSRLKTPELATQVLPLAFHVDYWDYIGWKDPYGSPQYTARQYGHRNIGHTRGIYTPQVVMNSAESRDWNLRSTLSRQLATAQKIPVPWALQLETIPADSGKLNATVRIQDTEGAVDGEATVTVVLYEDGLTSAVNSGENRGEVLTHDGVVRRVFGPYPVSKVKAGIPIQALLPSAWKSSQLGVGAFVEARGTGEVLQALNAPKALSQCPNS</sequence>
<keyword evidence="1" id="KW-0732">Signal</keyword>
<protein>
    <submittedName>
        <fullName evidence="2">DUF1223 domain-containing protein</fullName>
    </submittedName>
</protein>
<evidence type="ECO:0000256" key="1">
    <source>
        <dbReference type="SAM" id="SignalP"/>
    </source>
</evidence>
<dbReference type="Pfam" id="PF06764">
    <property type="entry name" value="DUF1223"/>
    <property type="match status" value="1"/>
</dbReference>
<evidence type="ECO:0000313" key="2">
    <source>
        <dbReference type="EMBL" id="MCQ8894951.1"/>
    </source>
</evidence>
<accession>A0ABT1WD31</accession>
<proteinExistence type="predicted"/>
<reference evidence="2 3" key="1">
    <citation type="submission" date="2022-07" db="EMBL/GenBank/DDBJ databases">
        <authorList>
            <person name="Xamxidin M."/>
            <person name="Wu M."/>
        </authorList>
    </citation>
    <scope>NUCLEOTIDE SEQUENCE [LARGE SCALE GENOMIC DNA]</scope>
    <source>
        <strain evidence="2 3">NBRC 111650</strain>
    </source>
</reference>
<dbReference type="PANTHER" id="PTHR36057">
    <property type="match status" value="1"/>
</dbReference>